<dbReference type="Gene3D" id="3.30.230.40">
    <property type="entry name" value="Imidazole glycerol phosphate dehydratase, domain 1"/>
    <property type="match status" value="3"/>
</dbReference>
<keyword evidence="8" id="KW-0119">Carbohydrate metabolism</keyword>
<reference evidence="9" key="1">
    <citation type="submission" date="2017-07" db="EMBL/GenBank/DDBJ databases">
        <title>The cable genome - Insights into the physiology and evolution of filamentous bacteria capable of sulfide oxidation via long distance electron transfer.</title>
        <authorList>
            <person name="Thorup C."/>
            <person name="Bjerg J.T."/>
            <person name="Schreiber L."/>
            <person name="Nielsen L.P."/>
            <person name="Kjeldsen K.U."/>
            <person name="Boesen T."/>
            <person name="Boggild A."/>
            <person name="Meysman F."/>
            <person name="Geelhoed J."/>
            <person name="Schramm A."/>
        </authorList>
    </citation>
    <scope>NUCLEOTIDE SEQUENCE [LARGE SCALE GENOMIC DNA]</scope>
    <source>
        <strain evidence="9">GS</strain>
    </source>
</reference>
<dbReference type="InterPro" id="IPR036412">
    <property type="entry name" value="HAD-like_sf"/>
</dbReference>
<evidence type="ECO:0000256" key="8">
    <source>
        <dbReference type="ARBA" id="ARBA00023277"/>
    </source>
</evidence>
<dbReference type="Proteomes" id="UP000316238">
    <property type="component" value="Unassembled WGS sequence"/>
</dbReference>
<sequence>MNRFVGMWGDRDDMRDSSSWVKNIRYSEWAMKNACTITVASSMQLDNIIWLPDETKAILFDMDGVLLDSLGLDLSLCGELLKKHLGKPVNLSKEFIRSIFAYHPPEFWRRIFAFVETEHSIAAADSVQDAVLAEYNQVRNESVFPVNPGIVEILAACRAQGIKTAVVSNNPTEDVRKIVTQSGIAAYFDLIVGNDLHNLRPKPAPDTYIYAANLFEVPPSQCAVIEDSLLGAESGSKAGCFTIGVATGGTTFAALEQADFIRRVYSAFLPNQISLHFGTPTKKKLLTPNDFVSHMVEHIAWRMGCGIDLFWNSNDWPQLGFALGRAIAEFPRRTESGAALGMIDDGSAEVAVAFAAEPDFLIETVEQLDPTWFFGLRCEQLASSAPLLELLRGLTQGLQARLHVRICGVEDPHHAWEGVFRSVGIALSKMFAPEMPTAQADAASGKAAPAHGIVVEELSEQAAAVVRTTAESRVRVAVNCAEHWPGTYSFKVGPSIQVSGFGGLLEAMAQEAGFTLAVDFVAERLSSSHVVTEDIGLVLGKTLKELLILRMNSYGVNGAGSSVSMAEDLASQPVSVGVSVEGRKFVKFVPFSEPYSVFRQRFLLGQDVFGGLFSEDLDDFLDGLAGGLDCSIMIHIRENIDPAEGWLLLFRQLGRALQEVFQENPCRKGIPPGVKATLC</sequence>
<evidence type="ECO:0000256" key="6">
    <source>
        <dbReference type="ARBA" id="ARBA00023102"/>
    </source>
</evidence>
<dbReference type="PRINTS" id="PR00413">
    <property type="entry name" value="HADHALOGNASE"/>
</dbReference>
<dbReference type="InterPro" id="IPR051600">
    <property type="entry name" value="Beta-PGM-like"/>
</dbReference>
<evidence type="ECO:0000256" key="3">
    <source>
        <dbReference type="ARBA" id="ARBA00022605"/>
    </source>
</evidence>
<dbReference type="GO" id="GO:0004424">
    <property type="term" value="F:imidazoleglycerol-phosphate dehydratase activity"/>
    <property type="evidence" value="ECO:0007669"/>
    <property type="project" value="InterPro"/>
</dbReference>
<comment type="caution">
    <text evidence="9">The sequence shown here is derived from an EMBL/GenBank/DDBJ whole genome shotgun (WGS) entry which is preliminary data.</text>
</comment>
<dbReference type="InterPro" id="IPR023214">
    <property type="entry name" value="HAD_sf"/>
</dbReference>
<comment type="similarity">
    <text evidence="2">Belongs to the HAD-like hydrolase superfamily. CbbY/CbbZ/Gph/YieH family.</text>
</comment>
<dbReference type="CDD" id="cd07505">
    <property type="entry name" value="HAD_BPGM-like"/>
    <property type="match status" value="1"/>
</dbReference>
<organism evidence="9 10">
    <name type="scientific">Candidatus Electronema aureum</name>
    <dbReference type="NCBI Taxonomy" id="2005002"/>
    <lineage>
        <taxon>Bacteria</taxon>
        <taxon>Pseudomonadati</taxon>
        <taxon>Thermodesulfobacteriota</taxon>
        <taxon>Desulfobulbia</taxon>
        <taxon>Desulfobulbales</taxon>
        <taxon>Desulfobulbaceae</taxon>
        <taxon>Candidatus Electronema</taxon>
    </lineage>
</organism>
<evidence type="ECO:0000256" key="2">
    <source>
        <dbReference type="ARBA" id="ARBA00006171"/>
    </source>
</evidence>
<dbReference type="InterPro" id="IPR038494">
    <property type="entry name" value="IGPD_sf"/>
</dbReference>
<dbReference type="AlphaFoldDB" id="A0A521G244"/>
<dbReference type="Gene3D" id="3.40.50.1000">
    <property type="entry name" value="HAD superfamily/HAD-like"/>
    <property type="match status" value="1"/>
</dbReference>
<dbReference type="Gene3D" id="1.10.150.240">
    <property type="entry name" value="Putative phosphatase, domain 2"/>
    <property type="match status" value="1"/>
</dbReference>
<dbReference type="InterPro" id="IPR023198">
    <property type="entry name" value="PGP-like_dom2"/>
</dbReference>
<dbReference type="PANTHER" id="PTHR46193">
    <property type="entry name" value="6-PHOSPHOGLUCONATE PHOSPHATASE"/>
    <property type="match status" value="1"/>
</dbReference>
<evidence type="ECO:0000313" key="10">
    <source>
        <dbReference type="Proteomes" id="UP000316238"/>
    </source>
</evidence>
<comment type="cofactor">
    <cofactor evidence="1">
        <name>Mg(2+)</name>
        <dbReference type="ChEBI" id="CHEBI:18420"/>
    </cofactor>
</comment>
<proteinExistence type="inferred from homology"/>
<keyword evidence="3" id="KW-0028">Amino-acid biosynthesis</keyword>
<evidence type="ECO:0000256" key="1">
    <source>
        <dbReference type="ARBA" id="ARBA00001946"/>
    </source>
</evidence>
<dbReference type="Pfam" id="PF00475">
    <property type="entry name" value="IGPD"/>
    <property type="match status" value="1"/>
</dbReference>
<keyword evidence="4" id="KW-0479">Metal-binding</keyword>
<keyword evidence="6" id="KW-0368">Histidine biosynthesis</keyword>
<evidence type="ECO:0000313" key="9">
    <source>
        <dbReference type="EMBL" id="TAA75090.1"/>
    </source>
</evidence>
<dbReference type="InterPro" id="IPR000807">
    <property type="entry name" value="ImidazoleglycerolP_deHydtase"/>
</dbReference>
<protein>
    <submittedName>
        <fullName evidence="9">Haloacid dehalogenase superfamily, subfamily IA, variant 3 with third motif having DD or ED</fullName>
    </submittedName>
</protein>
<keyword evidence="10" id="KW-1185">Reference proteome</keyword>
<dbReference type="PANTHER" id="PTHR46193:SF18">
    <property type="entry name" value="HEXITOL PHOSPHATASE B"/>
    <property type="match status" value="1"/>
</dbReference>
<gene>
    <name evidence="9" type="ORF">CDV28_11116</name>
</gene>
<keyword evidence="7" id="KW-0456">Lyase</keyword>
<dbReference type="EMBL" id="NQJD01000011">
    <property type="protein sequence ID" value="TAA75090.1"/>
    <property type="molecule type" value="Genomic_DNA"/>
</dbReference>
<dbReference type="SFLD" id="SFLDS00003">
    <property type="entry name" value="Haloacid_Dehalogenase"/>
    <property type="match status" value="1"/>
</dbReference>
<dbReference type="GO" id="GO:0046872">
    <property type="term" value="F:metal ion binding"/>
    <property type="evidence" value="ECO:0007669"/>
    <property type="project" value="UniProtKB-KW"/>
</dbReference>
<dbReference type="SUPFAM" id="SSF56784">
    <property type="entry name" value="HAD-like"/>
    <property type="match status" value="1"/>
</dbReference>
<name>A0A521G244_9BACT</name>
<evidence type="ECO:0000256" key="7">
    <source>
        <dbReference type="ARBA" id="ARBA00023239"/>
    </source>
</evidence>
<evidence type="ECO:0000256" key="5">
    <source>
        <dbReference type="ARBA" id="ARBA00022842"/>
    </source>
</evidence>
<dbReference type="InterPro" id="IPR020568">
    <property type="entry name" value="Ribosomal_Su5_D2-typ_SF"/>
</dbReference>
<dbReference type="Pfam" id="PF00702">
    <property type="entry name" value="Hydrolase"/>
    <property type="match status" value="1"/>
</dbReference>
<dbReference type="SUPFAM" id="SSF54211">
    <property type="entry name" value="Ribosomal protein S5 domain 2-like"/>
    <property type="match status" value="1"/>
</dbReference>
<evidence type="ECO:0000256" key="4">
    <source>
        <dbReference type="ARBA" id="ARBA00022723"/>
    </source>
</evidence>
<dbReference type="InterPro" id="IPR006439">
    <property type="entry name" value="HAD-SF_hydro_IA"/>
</dbReference>
<dbReference type="SFLD" id="SFLDG01129">
    <property type="entry name" value="C1.5:_HAD__Beta-PGM__Phosphata"/>
    <property type="match status" value="1"/>
</dbReference>
<accession>A0A521G244</accession>
<dbReference type="GO" id="GO:0000105">
    <property type="term" value="P:L-histidine biosynthetic process"/>
    <property type="evidence" value="ECO:0007669"/>
    <property type="project" value="UniProtKB-KW"/>
</dbReference>
<dbReference type="NCBIfam" id="TIGR01509">
    <property type="entry name" value="HAD-SF-IA-v3"/>
    <property type="match status" value="1"/>
</dbReference>
<keyword evidence="5" id="KW-0460">Magnesium</keyword>